<dbReference type="AlphaFoldDB" id="A0A1G2MU06"/>
<protein>
    <submittedName>
        <fullName evidence="1">Uncharacterized protein</fullName>
    </submittedName>
</protein>
<proteinExistence type="predicted"/>
<dbReference type="STRING" id="1802312.A3C06_02580"/>
<name>A0A1G2MU06_9BACT</name>
<sequence>MRYSRTRFVSETYAFLLHQLSLCKRTEKLVRGFCFASHFSYGGKGVAKHKETSAPGWSAGSCVKVFDV</sequence>
<evidence type="ECO:0000313" key="2">
    <source>
        <dbReference type="Proteomes" id="UP000177565"/>
    </source>
</evidence>
<gene>
    <name evidence="1" type="ORF">A3C06_02580</name>
</gene>
<accession>A0A1G2MU06</accession>
<dbReference type="Proteomes" id="UP000177565">
    <property type="component" value="Unassembled WGS sequence"/>
</dbReference>
<organism evidence="1 2">
    <name type="scientific">Candidatus Taylorbacteria bacterium RIFCSPHIGHO2_02_FULL_46_13</name>
    <dbReference type="NCBI Taxonomy" id="1802312"/>
    <lineage>
        <taxon>Bacteria</taxon>
        <taxon>Candidatus Tayloriibacteriota</taxon>
    </lineage>
</organism>
<comment type="caution">
    <text evidence="1">The sequence shown here is derived from an EMBL/GenBank/DDBJ whole genome shotgun (WGS) entry which is preliminary data.</text>
</comment>
<dbReference type="EMBL" id="MHRQ01000020">
    <property type="protein sequence ID" value="OHA26441.1"/>
    <property type="molecule type" value="Genomic_DNA"/>
</dbReference>
<reference evidence="1 2" key="1">
    <citation type="journal article" date="2016" name="Nat. Commun.">
        <title>Thousands of microbial genomes shed light on interconnected biogeochemical processes in an aquifer system.</title>
        <authorList>
            <person name="Anantharaman K."/>
            <person name="Brown C.T."/>
            <person name="Hug L.A."/>
            <person name="Sharon I."/>
            <person name="Castelle C.J."/>
            <person name="Probst A.J."/>
            <person name="Thomas B.C."/>
            <person name="Singh A."/>
            <person name="Wilkins M.J."/>
            <person name="Karaoz U."/>
            <person name="Brodie E.L."/>
            <person name="Williams K.H."/>
            <person name="Hubbard S.S."/>
            <person name="Banfield J.F."/>
        </authorList>
    </citation>
    <scope>NUCLEOTIDE SEQUENCE [LARGE SCALE GENOMIC DNA]</scope>
</reference>
<evidence type="ECO:0000313" key="1">
    <source>
        <dbReference type="EMBL" id="OHA26441.1"/>
    </source>
</evidence>